<proteinExistence type="predicted"/>
<feature type="domain" description="Serine aminopeptidase S33" evidence="1">
    <location>
        <begin position="25"/>
        <end position="74"/>
    </location>
</feature>
<gene>
    <name evidence="2" type="ORF">KC19_3G094900</name>
</gene>
<dbReference type="AlphaFoldDB" id="A0A8T0IJC0"/>
<evidence type="ECO:0000313" key="2">
    <source>
        <dbReference type="EMBL" id="KAG0582907.1"/>
    </source>
</evidence>
<dbReference type="InterPro" id="IPR022742">
    <property type="entry name" value="Hydrolase_4"/>
</dbReference>
<dbReference type="Gene3D" id="3.40.50.1820">
    <property type="entry name" value="alpha/beta hydrolase"/>
    <property type="match status" value="1"/>
</dbReference>
<dbReference type="EMBL" id="CM026423">
    <property type="protein sequence ID" value="KAG0582907.1"/>
    <property type="molecule type" value="Genomic_DNA"/>
</dbReference>
<dbReference type="Pfam" id="PF12146">
    <property type="entry name" value="Hydrolase_4"/>
    <property type="match status" value="1"/>
</dbReference>
<organism evidence="2 3">
    <name type="scientific">Ceratodon purpureus</name>
    <name type="common">Fire moss</name>
    <name type="synonym">Dicranum purpureum</name>
    <dbReference type="NCBI Taxonomy" id="3225"/>
    <lineage>
        <taxon>Eukaryota</taxon>
        <taxon>Viridiplantae</taxon>
        <taxon>Streptophyta</taxon>
        <taxon>Embryophyta</taxon>
        <taxon>Bryophyta</taxon>
        <taxon>Bryophytina</taxon>
        <taxon>Bryopsida</taxon>
        <taxon>Dicranidae</taxon>
        <taxon>Pseudoditrichales</taxon>
        <taxon>Ditrichaceae</taxon>
        <taxon>Ceratodon</taxon>
    </lineage>
</organism>
<dbReference type="SUPFAM" id="SSF53474">
    <property type="entry name" value="alpha/beta-Hydrolases"/>
    <property type="match status" value="1"/>
</dbReference>
<evidence type="ECO:0000313" key="3">
    <source>
        <dbReference type="Proteomes" id="UP000822688"/>
    </source>
</evidence>
<protein>
    <recommendedName>
        <fullName evidence="1">Serine aminopeptidase S33 domain-containing protein</fullName>
    </recommendedName>
</protein>
<name>A0A8T0IJC0_CERPU</name>
<dbReference type="Proteomes" id="UP000822688">
    <property type="component" value="Chromosome 3"/>
</dbReference>
<accession>A0A8T0IJC0</accession>
<dbReference type="InterPro" id="IPR029058">
    <property type="entry name" value="AB_hydrolase_fold"/>
</dbReference>
<evidence type="ECO:0000259" key="1">
    <source>
        <dbReference type="Pfam" id="PF12146"/>
    </source>
</evidence>
<sequence>MRLWNACCLGSGFEGLWFGVDGMCFGDVQRESHKGLPFFLYGESLGGAIAILIHLQQPELWQGIILNGAMCGIGKFKPP</sequence>
<keyword evidence="3" id="KW-1185">Reference proteome</keyword>
<reference evidence="2" key="1">
    <citation type="submission" date="2020-06" db="EMBL/GenBank/DDBJ databases">
        <title>WGS assembly of Ceratodon purpureus strain R40.</title>
        <authorList>
            <person name="Carey S.B."/>
            <person name="Jenkins J."/>
            <person name="Shu S."/>
            <person name="Lovell J.T."/>
            <person name="Sreedasyam A."/>
            <person name="Maumus F."/>
            <person name="Tiley G.P."/>
            <person name="Fernandez-Pozo N."/>
            <person name="Barry K."/>
            <person name="Chen C."/>
            <person name="Wang M."/>
            <person name="Lipzen A."/>
            <person name="Daum C."/>
            <person name="Saski C.A."/>
            <person name="Payton A.C."/>
            <person name="Mcbreen J.C."/>
            <person name="Conrad R.E."/>
            <person name="Kollar L.M."/>
            <person name="Olsson S."/>
            <person name="Huttunen S."/>
            <person name="Landis J.B."/>
            <person name="Wickett N.J."/>
            <person name="Johnson M.G."/>
            <person name="Rensing S.A."/>
            <person name="Grimwood J."/>
            <person name="Schmutz J."/>
            <person name="Mcdaniel S.F."/>
        </authorList>
    </citation>
    <scope>NUCLEOTIDE SEQUENCE</scope>
    <source>
        <strain evidence="2">R40</strain>
    </source>
</reference>
<comment type="caution">
    <text evidence="2">The sequence shown here is derived from an EMBL/GenBank/DDBJ whole genome shotgun (WGS) entry which is preliminary data.</text>
</comment>